<keyword evidence="4" id="KW-0808">Transferase</keyword>
<dbReference type="InterPro" id="IPR001245">
    <property type="entry name" value="Ser-Thr/Tyr_kinase_cat_dom"/>
</dbReference>
<evidence type="ECO:0000256" key="1">
    <source>
        <dbReference type="ARBA" id="ARBA00004167"/>
    </source>
</evidence>
<evidence type="ECO:0000256" key="17">
    <source>
        <dbReference type="PROSITE-ProRule" id="PRU10141"/>
    </source>
</evidence>
<dbReference type="EMBL" id="KI631456">
    <property type="protein sequence ID" value="EYU27840.1"/>
    <property type="molecule type" value="Genomic_DNA"/>
</dbReference>
<dbReference type="InterPro" id="IPR011009">
    <property type="entry name" value="Kinase-like_dom_sf"/>
</dbReference>
<dbReference type="eggNOG" id="ENOG502QWDY">
    <property type="taxonomic scope" value="Eukaryota"/>
</dbReference>
<dbReference type="EC" id="2.7.11.1" evidence="2"/>
<protein>
    <recommendedName>
        <fullName evidence="2">non-specific serine/threonine protein kinase</fullName>
        <ecNumber evidence="2">2.7.11.1</ecNumber>
    </recommendedName>
</protein>
<accession>A0A022QMX6</accession>
<comment type="catalytic activity">
    <reaction evidence="16">
        <text>L-seryl-[protein] + ATP = O-phospho-L-seryl-[protein] + ADP + H(+)</text>
        <dbReference type="Rhea" id="RHEA:17989"/>
        <dbReference type="Rhea" id="RHEA-COMP:9863"/>
        <dbReference type="Rhea" id="RHEA-COMP:11604"/>
        <dbReference type="ChEBI" id="CHEBI:15378"/>
        <dbReference type="ChEBI" id="CHEBI:29999"/>
        <dbReference type="ChEBI" id="CHEBI:30616"/>
        <dbReference type="ChEBI" id="CHEBI:83421"/>
        <dbReference type="ChEBI" id="CHEBI:456216"/>
        <dbReference type="EC" id="2.7.11.1"/>
    </reaction>
</comment>
<keyword evidence="23" id="KW-1185">Reference proteome</keyword>
<dbReference type="Gene3D" id="1.10.510.10">
    <property type="entry name" value="Transferase(Phosphotransferase) domain 1"/>
    <property type="match status" value="1"/>
</dbReference>
<dbReference type="PANTHER" id="PTHR27002">
    <property type="entry name" value="RECEPTOR-LIKE SERINE/THREONINE-PROTEIN KINASE SD1-8"/>
    <property type="match status" value="1"/>
</dbReference>
<keyword evidence="3" id="KW-0723">Serine/threonine-protein kinase</keyword>
<evidence type="ECO:0000256" key="16">
    <source>
        <dbReference type="ARBA" id="ARBA00048679"/>
    </source>
</evidence>
<evidence type="ECO:0000256" key="3">
    <source>
        <dbReference type="ARBA" id="ARBA00022527"/>
    </source>
</evidence>
<evidence type="ECO:0000256" key="14">
    <source>
        <dbReference type="ARBA" id="ARBA00023180"/>
    </source>
</evidence>
<gene>
    <name evidence="22" type="ORF">MIMGU_mgv1a023015mg</name>
</gene>
<evidence type="ECO:0000256" key="5">
    <source>
        <dbReference type="ARBA" id="ARBA00022692"/>
    </source>
</evidence>
<feature type="transmembrane region" description="Helical" evidence="19">
    <location>
        <begin position="309"/>
        <end position="330"/>
    </location>
</feature>
<dbReference type="PROSITE" id="PS00107">
    <property type="entry name" value="PROTEIN_KINASE_ATP"/>
    <property type="match status" value="1"/>
</dbReference>
<dbReference type="PROSITE" id="PS50011">
    <property type="entry name" value="PROTEIN_KINASE_DOM"/>
    <property type="match status" value="1"/>
</dbReference>
<name>A0A022QMX6_ERYGU</name>
<keyword evidence="8 17" id="KW-0547">Nucleotide-binding</keyword>
<feature type="domain" description="Gnk2-homologous" evidence="21">
    <location>
        <begin position="155"/>
        <end position="261"/>
    </location>
</feature>
<dbReference type="InterPro" id="IPR002902">
    <property type="entry name" value="GNK2"/>
</dbReference>
<dbReference type="InterPro" id="IPR000719">
    <property type="entry name" value="Prot_kinase_dom"/>
</dbReference>
<reference evidence="22 23" key="1">
    <citation type="journal article" date="2013" name="Proc. Natl. Acad. Sci. U.S.A.">
        <title>Fine-scale variation in meiotic recombination in Mimulus inferred from population shotgun sequencing.</title>
        <authorList>
            <person name="Hellsten U."/>
            <person name="Wright K.M."/>
            <person name="Jenkins J."/>
            <person name="Shu S."/>
            <person name="Yuan Y."/>
            <person name="Wessler S.R."/>
            <person name="Schmutz J."/>
            <person name="Willis J.H."/>
            <person name="Rokhsar D.S."/>
        </authorList>
    </citation>
    <scope>NUCLEOTIDE SEQUENCE [LARGE SCALE GENOMIC DNA]</scope>
    <source>
        <strain evidence="23">cv. DUN x IM62</strain>
    </source>
</reference>
<dbReference type="GO" id="GO:0005524">
    <property type="term" value="F:ATP binding"/>
    <property type="evidence" value="ECO:0007669"/>
    <property type="project" value="UniProtKB-UniRule"/>
</dbReference>
<dbReference type="PANTHER" id="PTHR27002:SF1104">
    <property type="entry name" value="CYSTEINE-RICH RECEPTOR-LIKE PROTEIN KINASE 27-RELATED"/>
    <property type="match status" value="1"/>
</dbReference>
<evidence type="ECO:0000256" key="18">
    <source>
        <dbReference type="SAM" id="MobiDB-lite"/>
    </source>
</evidence>
<evidence type="ECO:0000259" key="20">
    <source>
        <dbReference type="PROSITE" id="PS50011"/>
    </source>
</evidence>
<evidence type="ECO:0000256" key="19">
    <source>
        <dbReference type="SAM" id="Phobius"/>
    </source>
</evidence>
<evidence type="ECO:0000256" key="15">
    <source>
        <dbReference type="ARBA" id="ARBA00047899"/>
    </source>
</evidence>
<keyword evidence="7" id="KW-0677">Repeat</keyword>
<keyword evidence="14" id="KW-0325">Glycoprotein</keyword>
<evidence type="ECO:0000256" key="13">
    <source>
        <dbReference type="ARBA" id="ARBA00023170"/>
    </source>
</evidence>
<keyword evidence="13" id="KW-0675">Receptor</keyword>
<proteinExistence type="predicted"/>
<dbReference type="GO" id="GO:0004674">
    <property type="term" value="F:protein serine/threonine kinase activity"/>
    <property type="evidence" value="ECO:0000318"/>
    <property type="project" value="GO_Central"/>
</dbReference>
<dbReference type="FunFam" id="3.30.200.20:FF:000142">
    <property type="entry name" value="Cysteine-rich receptor-like protein kinase 10"/>
    <property type="match status" value="1"/>
</dbReference>
<evidence type="ECO:0000256" key="11">
    <source>
        <dbReference type="ARBA" id="ARBA00022989"/>
    </source>
</evidence>
<feature type="region of interest" description="Disordered" evidence="18">
    <location>
        <begin position="279"/>
        <end position="302"/>
    </location>
</feature>
<dbReference type="GO" id="GO:0005886">
    <property type="term" value="C:plasma membrane"/>
    <property type="evidence" value="ECO:0000318"/>
    <property type="project" value="GO_Central"/>
</dbReference>
<dbReference type="Gene3D" id="3.30.200.20">
    <property type="entry name" value="Phosphorylase Kinase, domain 1"/>
    <property type="match status" value="1"/>
</dbReference>
<organism evidence="22 23">
    <name type="scientific">Erythranthe guttata</name>
    <name type="common">Yellow monkey flower</name>
    <name type="synonym">Mimulus guttatus</name>
    <dbReference type="NCBI Taxonomy" id="4155"/>
    <lineage>
        <taxon>Eukaryota</taxon>
        <taxon>Viridiplantae</taxon>
        <taxon>Streptophyta</taxon>
        <taxon>Embryophyta</taxon>
        <taxon>Tracheophyta</taxon>
        <taxon>Spermatophyta</taxon>
        <taxon>Magnoliopsida</taxon>
        <taxon>eudicotyledons</taxon>
        <taxon>Gunneridae</taxon>
        <taxon>Pentapetalae</taxon>
        <taxon>asterids</taxon>
        <taxon>lamiids</taxon>
        <taxon>Lamiales</taxon>
        <taxon>Phrymaceae</taxon>
        <taxon>Erythranthe</taxon>
    </lineage>
</organism>
<keyword evidence="12 19" id="KW-0472">Membrane</keyword>
<feature type="binding site" evidence="17">
    <location>
        <position position="396"/>
    </location>
    <ligand>
        <name>ATP</name>
        <dbReference type="ChEBI" id="CHEBI:30616"/>
    </ligand>
</feature>
<evidence type="ECO:0000256" key="9">
    <source>
        <dbReference type="ARBA" id="ARBA00022777"/>
    </source>
</evidence>
<feature type="domain" description="Gnk2-homologous" evidence="21">
    <location>
        <begin position="44"/>
        <end position="148"/>
    </location>
</feature>
<feature type="non-terminal residue" evidence="22">
    <location>
        <position position="664"/>
    </location>
</feature>
<keyword evidence="10 17" id="KW-0067">ATP-binding</keyword>
<feature type="domain" description="Protein kinase" evidence="20">
    <location>
        <begin position="368"/>
        <end position="632"/>
    </location>
</feature>
<dbReference type="InterPro" id="IPR038408">
    <property type="entry name" value="GNK2_sf"/>
</dbReference>
<dbReference type="PROSITE" id="PS51473">
    <property type="entry name" value="GNK2"/>
    <property type="match status" value="2"/>
</dbReference>
<dbReference type="Pfam" id="PF01657">
    <property type="entry name" value="Stress-antifung"/>
    <property type="match status" value="2"/>
</dbReference>
<dbReference type="Pfam" id="PF07714">
    <property type="entry name" value="PK_Tyr_Ser-Thr"/>
    <property type="match status" value="1"/>
</dbReference>
<keyword evidence="11 19" id="KW-1133">Transmembrane helix</keyword>
<comment type="subcellular location">
    <subcellularLocation>
        <location evidence="1">Membrane</location>
        <topology evidence="1">Single-pass membrane protein</topology>
    </subcellularLocation>
</comment>
<comment type="catalytic activity">
    <reaction evidence="15">
        <text>L-threonyl-[protein] + ATP = O-phospho-L-threonyl-[protein] + ADP + H(+)</text>
        <dbReference type="Rhea" id="RHEA:46608"/>
        <dbReference type="Rhea" id="RHEA-COMP:11060"/>
        <dbReference type="Rhea" id="RHEA-COMP:11605"/>
        <dbReference type="ChEBI" id="CHEBI:15378"/>
        <dbReference type="ChEBI" id="CHEBI:30013"/>
        <dbReference type="ChEBI" id="CHEBI:30616"/>
        <dbReference type="ChEBI" id="CHEBI:61977"/>
        <dbReference type="ChEBI" id="CHEBI:456216"/>
        <dbReference type="EC" id="2.7.11.1"/>
    </reaction>
</comment>
<feature type="compositionally biased region" description="Pro residues" evidence="18">
    <location>
        <begin position="279"/>
        <end position="301"/>
    </location>
</feature>
<evidence type="ECO:0000313" key="22">
    <source>
        <dbReference type="EMBL" id="EYU27840.1"/>
    </source>
</evidence>
<evidence type="ECO:0000256" key="2">
    <source>
        <dbReference type="ARBA" id="ARBA00012513"/>
    </source>
</evidence>
<dbReference type="FunFam" id="1.10.510.10:FF:001023">
    <property type="entry name" value="Os07g0541700 protein"/>
    <property type="match status" value="1"/>
</dbReference>
<dbReference type="GO" id="GO:0006955">
    <property type="term" value="P:immune response"/>
    <property type="evidence" value="ECO:0000318"/>
    <property type="project" value="GO_Central"/>
</dbReference>
<evidence type="ECO:0000256" key="8">
    <source>
        <dbReference type="ARBA" id="ARBA00022741"/>
    </source>
</evidence>
<dbReference type="Gene3D" id="3.30.430.20">
    <property type="entry name" value="Gnk2 domain, C-X8-C-X2-C motif"/>
    <property type="match status" value="2"/>
</dbReference>
<keyword evidence="5 19" id="KW-0812">Transmembrane</keyword>
<evidence type="ECO:0000256" key="12">
    <source>
        <dbReference type="ARBA" id="ARBA00023136"/>
    </source>
</evidence>
<keyword evidence="9" id="KW-0418">Kinase</keyword>
<dbReference type="CDD" id="cd23509">
    <property type="entry name" value="Gnk2-like"/>
    <property type="match status" value="2"/>
</dbReference>
<dbReference type="AlphaFoldDB" id="A0A022QMX6"/>
<evidence type="ECO:0000256" key="10">
    <source>
        <dbReference type="ARBA" id="ARBA00022840"/>
    </source>
</evidence>
<evidence type="ECO:0000313" key="23">
    <source>
        <dbReference type="Proteomes" id="UP000030748"/>
    </source>
</evidence>
<keyword evidence="6" id="KW-0732">Signal</keyword>
<dbReference type="GO" id="GO:0007165">
    <property type="term" value="P:signal transduction"/>
    <property type="evidence" value="ECO:0000318"/>
    <property type="project" value="GO_Central"/>
</dbReference>
<dbReference type="FunFam" id="3.30.430.20:FF:000003">
    <property type="entry name" value="Cysteine-rich RLK (RECEPTOR-like protein kinase) 10"/>
    <property type="match status" value="1"/>
</dbReference>
<dbReference type="Proteomes" id="UP000030748">
    <property type="component" value="Unassembled WGS sequence"/>
</dbReference>
<dbReference type="SUPFAM" id="SSF56112">
    <property type="entry name" value="Protein kinase-like (PK-like)"/>
    <property type="match status" value="1"/>
</dbReference>
<evidence type="ECO:0000256" key="4">
    <source>
        <dbReference type="ARBA" id="ARBA00022679"/>
    </source>
</evidence>
<evidence type="ECO:0000256" key="7">
    <source>
        <dbReference type="ARBA" id="ARBA00022737"/>
    </source>
</evidence>
<evidence type="ECO:0000256" key="6">
    <source>
        <dbReference type="ARBA" id="ARBA00022729"/>
    </source>
</evidence>
<sequence>MFVFSGGGRRDYRNAIVVIKMVMVVPNRPAKALFAASLTAHASATRASKQINNGNYTSNSMYKANLNTVLLTYIPINFNSTIGFYSTSAGQTPDKVNALVLCRSDVHYSTCVECIRNATDELLQTCPNQKQAICWHEVCMLRYSDKDIYGTLEAGFGYYWVTQYVNVTSPVSFKQSLGTLLDGLQYQAANGGSLRKIAAGNATAPDFQTIYSLVQCTPDLSAYDCITCLIRLRDLQSYFNGFKGVGVAFPSCTVRYETNYHFYNETRLQELQLVSLPPVPLPPPPPPLTPPPPPTSTPTPTPGTRVKTILIIVGSIVAFGAFVPFVLYFLRKKIRQKPKEELLNEIETATAESLHFDFSTIRAATHDFSDDSKLGQGGFGAVYKGKLPNNREIAVKRLSIDSRQGDREFKNEVVLLANLQHRNLVKLLGFSIQGTEKLIIYEFLHNGSLNNFIFDPIKRLSLDWGRRYKIVEGIARGIQYLHEDSGFRIIHRDLKTDKSRLLEQDESRVDTSKIVGTRGYIPPEYATHGQFSFKSDVFSFGVIVLEVISGQRSKSIKDGENVDLVSCAWKNWREGTPEKIIDPELRATNTFSLQKDILRCIHIGLLCIQENVANRPTMRKIIQMLDNPNTTLPIPEDPALAMAKRFGTTALSQGVFELKDLTCH</sequence>
<dbReference type="InterPro" id="IPR017441">
    <property type="entry name" value="Protein_kinase_ATP_BS"/>
</dbReference>
<evidence type="ECO:0000259" key="21">
    <source>
        <dbReference type="PROSITE" id="PS51473"/>
    </source>
</evidence>